<dbReference type="AlphaFoldDB" id="A0A517MLI4"/>
<dbReference type="Gene3D" id="3.90.190.20">
    <property type="entry name" value="Mur ligase, C-terminal domain"/>
    <property type="match status" value="1"/>
</dbReference>
<dbReference type="InterPro" id="IPR035911">
    <property type="entry name" value="MurE/MurF_N"/>
</dbReference>
<dbReference type="Pfam" id="PF08245">
    <property type="entry name" value="Mur_ligase_M"/>
    <property type="match status" value="1"/>
</dbReference>
<dbReference type="Gene3D" id="3.40.1390.10">
    <property type="entry name" value="MurE/MurF, N-terminal domain"/>
    <property type="match status" value="1"/>
</dbReference>
<proteinExistence type="predicted"/>
<protein>
    <submittedName>
        <fullName evidence="3">MurE-like ligase</fullName>
        <ecNumber evidence="3">6.3.2.37</ecNumber>
    </submittedName>
</protein>
<name>A0A517MLI4_9BACT</name>
<dbReference type="Proteomes" id="UP000320672">
    <property type="component" value="Chromosome"/>
</dbReference>
<dbReference type="PANTHER" id="PTHR23135">
    <property type="entry name" value="MUR LIGASE FAMILY MEMBER"/>
    <property type="match status" value="1"/>
</dbReference>
<feature type="domain" description="Mur ligase C-terminal" evidence="1">
    <location>
        <begin position="329"/>
        <end position="454"/>
    </location>
</feature>
<organism evidence="3 4">
    <name type="scientific">Roseimaritima multifibrata</name>
    <dbReference type="NCBI Taxonomy" id="1930274"/>
    <lineage>
        <taxon>Bacteria</taxon>
        <taxon>Pseudomonadati</taxon>
        <taxon>Planctomycetota</taxon>
        <taxon>Planctomycetia</taxon>
        <taxon>Pirellulales</taxon>
        <taxon>Pirellulaceae</taxon>
        <taxon>Roseimaritima</taxon>
    </lineage>
</organism>
<keyword evidence="4" id="KW-1185">Reference proteome</keyword>
<accession>A0A517MLI4</accession>
<reference evidence="3 4" key="1">
    <citation type="submission" date="2019-02" db="EMBL/GenBank/DDBJ databases">
        <title>Deep-cultivation of Planctomycetes and their phenomic and genomic characterization uncovers novel biology.</title>
        <authorList>
            <person name="Wiegand S."/>
            <person name="Jogler M."/>
            <person name="Boedeker C."/>
            <person name="Pinto D."/>
            <person name="Vollmers J."/>
            <person name="Rivas-Marin E."/>
            <person name="Kohn T."/>
            <person name="Peeters S.H."/>
            <person name="Heuer A."/>
            <person name="Rast P."/>
            <person name="Oberbeckmann S."/>
            <person name="Bunk B."/>
            <person name="Jeske O."/>
            <person name="Meyerdierks A."/>
            <person name="Storesund J.E."/>
            <person name="Kallscheuer N."/>
            <person name="Luecker S."/>
            <person name="Lage O.M."/>
            <person name="Pohl T."/>
            <person name="Merkel B.J."/>
            <person name="Hornburger P."/>
            <person name="Mueller R.-W."/>
            <person name="Bruemmer F."/>
            <person name="Labrenz M."/>
            <person name="Spormann A.M."/>
            <person name="Op den Camp H."/>
            <person name="Overmann J."/>
            <person name="Amann R."/>
            <person name="Jetten M.S.M."/>
            <person name="Mascher T."/>
            <person name="Medema M.H."/>
            <person name="Devos D.P."/>
            <person name="Kaster A.-K."/>
            <person name="Ovreas L."/>
            <person name="Rohde M."/>
            <person name="Galperin M.Y."/>
            <person name="Jogler C."/>
        </authorList>
    </citation>
    <scope>NUCLEOTIDE SEQUENCE [LARGE SCALE GENOMIC DNA]</scope>
    <source>
        <strain evidence="3 4">FF011L</strain>
    </source>
</reference>
<dbReference type="SUPFAM" id="SSF63418">
    <property type="entry name" value="MurE/MurF N-terminal domain"/>
    <property type="match status" value="1"/>
</dbReference>
<dbReference type="Pfam" id="PF02875">
    <property type="entry name" value="Mur_ligase_C"/>
    <property type="match status" value="1"/>
</dbReference>
<dbReference type="EC" id="6.3.2.37" evidence="3"/>
<dbReference type="PANTHER" id="PTHR23135:SF4">
    <property type="entry name" value="UDP-N-ACETYLMURAMOYL-L-ALANYL-D-GLUTAMATE--2,6-DIAMINOPIMELATE LIGASE MURE HOMOLOG, CHLOROPLASTIC"/>
    <property type="match status" value="1"/>
</dbReference>
<dbReference type="InterPro" id="IPR036565">
    <property type="entry name" value="Mur-like_cat_sf"/>
</dbReference>
<dbReference type="InterPro" id="IPR013221">
    <property type="entry name" value="Mur_ligase_cen"/>
</dbReference>
<dbReference type="GO" id="GO:0102195">
    <property type="term" value="F:UDP-N-acetylmuramoyl-L-alanyl-D-glutamate--D-lysine ligase activity"/>
    <property type="evidence" value="ECO:0007669"/>
    <property type="project" value="UniProtKB-EC"/>
</dbReference>
<dbReference type="KEGG" id="rml:FF011L_45420"/>
<dbReference type="SUPFAM" id="SSF53244">
    <property type="entry name" value="MurD-like peptide ligases, peptide-binding domain"/>
    <property type="match status" value="1"/>
</dbReference>
<gene>
    <name evidence="3" type="ORF">FF011L_45420</name>
</gene>
<dbReference type="SUPFAM" id="SSF53623">
    <property type="entry name" value="MurD-like peptide ligases, catalytic domain"/>
    <property type="match status" value="1"/>
</dbReference>
<dbReference type="InterPro" id="IPR036615">
    <property type="entry name" value="Mur_ligase_C_dom_sf"/>
</dbReference>
<evidence type="ECO:0000313" key="3">
    <source>
        <dbReference type="EMBL" id="QDS95742.1"/>
    </source>
</evidence>
<feature type="domain" description="Mur ligase central" evidence="2">
    <location>
        <begin position="115"/>
        <end position="306"/>
    </location>
</feature>
<evidence type="ECO:0000259" key="2">
    <source>
        <dbReference type="Pfam" id="PF08245"/>
    </source>
</evidence>
<dbReference type="InterPro" id="IPR004101">
    <property type="entry name" value="Mur_ligase_C"/>
</dbReference>
<evidence type="ECO:0000313" key="4">
    <source>
        <dbReference type="Proteomes" id="UP000320672"/>
    </source>
</evidence>
<dbReference type="GO" id="GO:0005524">
    <property type="term" value="F:ATP binding"/>
    <property type="evidence" value="ECO:0007669"/>
    <property type="project" value="InterPro"/>
</dbReference>
<dbReference type="EMBL" id="CP036262">
    <property type="protein sequence ID" value="QDS95742.1"/>
    <property type="molecule type" value="Genomic_DNA"/>
</dbReference>
<dbReference type="Gene3D" id="3.40.1190.10">
    <property type="entry name" value="Mur-like, catalytic domain"/>
    <property type="match status" value="1"/>
</dbReference>
<sequence>MVGTESRTLRPASLRTLLPQSRMVGGGDIQVTRLAPSPRGCLPGDLVVIDCSVDDPHLALAEALARGASGILCEQLQPCPLPQCIVPDALAATAMVADALAGQPTNDIFTVGVIGEAGKTTTALLVAATLRAAGIRTAYNTDLGSCDGIVQITPRQTADTPLLHSEWLSDSRDAGSATAVMELSDAMLSNHCLEPLHLDLLIVTGNPGRHADFGPHRLQQALDHLNPSGVVIVSSDAPQAVRMVDEAGAQKVTYGLRNDSDVTGKIFEQVPGETTLLVTAGDCTAVLETGLTGPAMASNQLAAIAVGLLSELDLPSALEALRAVKPIPGRMERVTGYDTASVVLDSANNSARLAATMRGLRRERQGGRLWCITTPSAHLSEDQLALLGRTAERFADHVIYTSGAAGKETFLQATHAMLDGVHNIAAPRLIADRKRAIEWAVTHAEPGDTILIAGGYQQNNPHEQRSTIDADRTCIEQARELDATSRETRPMTIPFPSVALN</sequence>
<evidence type="ECO:0000259" key="1">
    <source>
        <dbReference type="Pfam" id="PF02875"/>
    </source>
</evidence>
<keyword evidence="3" id="KW-0436">Ligase</keyword>